<sequence>MEKLGFLAILKQSLGGAFGGGNENQSVKAEKLEDWFKAAHTGDRALLRKLLRSGIQIDSQSTQGRTALMVATYNRDEQTVAYLIGEGADVNLRDQRLNSPFLFAAAEGYVELLKLMTDTGDTKIVNRYGGIGIIPASERAHFETLEWLLLHTDSDVNHLNNLGWTALLEAIILGDGTEKYVKIIELLVANGASIDIADRDGVTPIEHAEKQGYHKILDVLQK</sequence>
<dbReference type="OrthoDB" id="9812708at2"/>
<accession>A0A8B4Q3S8</accession>
<keyword evidence="7" id="KW-1185">Reference proteome</keyword>
<evidence type="ECO:0000313" key="6">
    <source>
        <dbReference type="Proteomes" id="UP000254330"/>
    </source>
</evidence>
<keyword evidence="2 3" id="KW-0040">ANK repeat</keyword>
<dbReference type="PANTHER" id="PTHR24201:SF16">
    <property type="entry name" value="ANKYRIN-1-LIKE-RELATED"/>
    <property type="match status" value="1"/>
</dbReference>
<dbReference type="PANTHER" id="PTHR24201">
    <property type="entry name" value="ANK_REP_REGION DOMAIN-CONTAINING PROTEIN"/>
    <property type="match status" value="1"/>
</dbReference>
<dbReference type="AlphaFoldDB" id="A0A8B4Q3S8"/>
<evidence type="ECO:0000256" key="1">
    <source>
        <dbReference type="ARBA" id="ARBA00022737"/>
    </source>
</evidence>
<evidence type="ECO:0000313" key="7">
    <source>
        <dbReference type="Proteomes" id="UP000294641"/>
    </source>
</evidence>
<name>A0A8B4Q3S8_9BACL</name>
<dbReference type="EMBL" id="UGNP01000001">
    <property type="protein sequence ID" value="STX08457.1"/>
    <property type="molecule type" value="Genomic_DNA"/>
</dbReference>
<keyword evidence="1" id="KW-0677">Repeat</keyword>
<dbReference type="InterPro" id="IPR050776">
    <property type="entry name" value="Ank_Repeat/CDKN_Inhibitor"/>
</dbReference>
<reference evidence="5 7" key="2">
    <citation type="submission" date="2019-03" db="EMBL/GenBank/DDBJ databases">
        <title>Genomic Encyclopedia of Type Strains, Phase IV (KMG-IV): sequencing the most valuable type-strain genomes for metagenomic binning, comparative biology and taxonomic classification.</title>
        <authorList>
            <person name="Goeker M."/>
        </authorList>
    </citation>
    <scope>NUCLEOTIDE SEQUENCE [LARGE SCALE GENOMIC DNA]</scope>
    <source>
        <strain evidence="5 7">DSM 20580</strain>
    </source>
</reference>
<feature type="repeat" description="ANK" evidence="3">
    <location>
        <begin position="162"/>
        <end position="199"/>
    </location>
</feature>
<gene>
    <name evidence="5" type="ORF">DFR61_11917</name>
    <name evidence="4" type="ORF">NCTC10597_00116</name>
</gene>
<dbReference type="Proteomes" id="UP000254330">
    <property type="component" value="Unassembled WGS sequence"/>
</dbReference>
<dbReference type="SUPFAM" id="SSF48403">
    <property type="entry name" value="Ankyrin repeat"/>
    <property type="match status" value="1"/>
</dbReference>
<dbReference type="Gene3D" id="1.25.40.20">
    <property type="entry name" value="Ankyrin repeat-containing domain"/>
    <property type="match status" value="1"/>
</dbReference>
<proteinExistence type="predicted"/>
<protein>
    <submittedName>
        <fullName evidence="4">Ribulose-5-phosphate 4-epimerase and related epimerases and aldolases</fullName>
    </submittedName>
</protein>
<evidence type="ECO:0000313" key="4">
    <source>
        <dbReference type="EMBL" id="STX08457.1"/>
    </source>
</evidence>
<evidence type="ECO:0000256" key="3">
    <source>
        <dbReference type="PROSITE-ProRule" id="PRU00023"/>
    </source>
</evidence>
<dbReference type="Pfam" id="PF12796">
    <property type="entry name" value="Ank_2"/>
    <property type="match status" value="2"/>
</dbReference>
<dbReference type="EMBL" id="SNZG01000019">
    <property type="protein sequence ID" value="TDR37781.1"/>
    <property type="molecule type" value="Genomic_DNA"/>
</dbReference>
<dbReference type="SMART" id="SM00248">
    <property type="entry name" value="ANK"/>
    <property type="match status" value="4"/>
</dbReference>
<dbReference type="InterPro" id="IPR036770">
    <property type="entry name" value="Ankyrin_rpt-contain_sf"/>
</dbReference>
<evidence type="ECO:0000256" key="2">
    <source>
        <dbReference type="ARBA" id="ARBA00023043"/>
    </source>
</evidence>
<dbReference type="Proteomes" id="UP000294641">
    <property type="component" value="Unassembled WGS sequence"/>
</dbReference>
<dbReference type="RefSeq" id="WP_109349874.1">
    <property type="nucleotide sequence ID" value="NZ_BJUE01000017.1"/>
</dbReference>
<dbReference type="PROSITE" id="PS50297">
    <property type="entry name" value="ANK_REP_REGION"/>
    <property type="match status" value="1"/>
</dbReference>
<organism evidence="4 6">
    <name type="scientific">Kurthia zopfii</name>
    <dbReference type="NCBI Taxonomy" id="1650"/>
    <lineage>
        <taxon>Bacteria</taxon>
        <taxon>Bacillati</taxon>
        <taxon>Bacillota</taxon>
        <taxon>Bacilli</taxon>
        <taxon>Bacillales</taxon>
        <taxon>Caryophanaceae</taxon>
        <taxon>Kurthia</taxon>
    </lineage>
</organism>
<feature type="repeat" description="ANK" evidence="3">
    <location>
        <begin position="63"/>
        <end position="95"/>
    </location>
</feature>
<dbReference type="InterPro" id="IPR002110">
    <property type="entry name" value="Ankyrin_rpt"/>
</dbReference>
<evidence type="ECO:0000313" key="5">
    <source>
        <dbReference type="EMBL" id="TDR37781.1"/>
    </source>
</evidence>
<reference evidence="4 6" key="1">
    <citation type="submission" date="2018-06" db="EMBL/GenBank/DDBJ databases">
        <authorList>
            <consortium name="Pathogen Informatics"/>
            <person name="Doyle S."/>
        </authorList>
    </citation>
    <scope>NUCLEOTIDE SEQUENCE [LARGE SCALE GENOMIC DNA]</scope>
    <source>
        <strain evidence="4 6">NCTC10597</strain>
    </source>
</reference>
<dbReference type="PROSITE" id="PS50088">
    <property type="entry name" value="ANK_REPEAT"/>
    <property type="match status" value="2"/>
</dbReference>
<comment type="caution">
    <text evidence="4">The sequence shown here is derived from an EMBL/GenBank/DDBJ whole genome shotgun (WGS) entry which is preliminary data.</text>
</comment>